<proteinExistence type="predicted"/>
<accession>A0A0X3Q3V8</accession>
<evidence type="ECO:0000313" key="1">
    <source>
        <dbReference type="EMBL" id="JAP58681.1"/>
    </source>
</evidence>
<sequence length="109" mass="12005">MVDTLDQHEVKSGSGRRFLGCASECRTWGDVVAHVSHLPPIPPSVFLTMRAQTGEGRESAIDVAQVKANPRAIPCSCTTMLWALSDNDGQSFVYIDQKKEVTMTMAYRC</sequence>
<protein>
    <submittedName>
        <fullName evidence="1">Uncharacterized protein</fullName>
    </submittedName>
</protein>
<name>A0A0X3Q3V8_SCHSO</name>
<dbReference type="AlphaFoldDB" id="A0A0X3Q3V8"/>
<reference evidence="1" key="1">
    <citation type="submission" date="2016-01" db="EMBL/GenBank/DDBJ databases">
        <title>Reference transcriptome for the parasite Schistocephalus solidus: insights into the molecular evolution of parasitism.</title>
        <authorList>
            <person name="Hebert F.O."/>
            <person name="Grambauer S."/>
            <person name="Barber I."/>
            <person name="Landry C.R."/>
            <person name="Aubin-Horth N."/>
        </authorList>
    </citation>
    <scope>NUCLEOTIDE SEQUENCE</scope>
</reference>
<dbReference type="EMBL" id="GEEE01004544">
    <property type="protein sequence ID" value="JAP58681.1"/>
    <property type="molecule type" value="Transcribed_RNA"/>
</dbReference>
<organism evidence="1">
    <name type="scientific">Schistocephalus solidus</name>
    <name type="common">Tapeworm</name>
    <dbReference type="NCBI Taxonomy" id="70667"/>
    <lineage>
        <taxon>Eukaryota</taxon>
        <taxon>Metazoa</taxon>
        <taxon>Spiralia</taxon>
        <taxon>Lophotrochozoa</taxon>
        <taxon>Platyhelminthes</taxon>
        <taxon>Cestoda</taxon>
        <taxon>Eucestoda</taxon>
        <taxon>Diphyllobothriidea</taxon>
        <taxon>Diphyllobothriidae</taxon>
        <taxon>Schistocephalus</taxon>
    </lineage>
</organism>
<gene>
    <name evidence="1" type="ORF">TR99323</name>
</gene>